<name>A0A2A9HDJ6_TEPT2</name>
<evidence type="ECO:0000313" key="4">
    <source>
        <dbReference type="EMBL" id="PFG74087.1"/>
    </source>
</evidence>
<evidence type="ECO:0000259" key="3">
    <source>
        <dbReference type="Pfam" id="PF25087"/>
    </source>
</evidence>
<comment type="similarity">
    <text evidence="1">Belongs to the transferase hexapeptide repeat family.</text>
</comment>
<evidence type="ECO:0000256" key="1">
    <source>
        <dbReference type="ARBA" id="ARBA00007274"/>
    </source>
</evidence>
<keyword evidence="4" id="KW-0548">Nucleotidyltransferase</keyword>
<proteinExistence type="inferred from homology"/>
<feature type="domain" description="Nucleotidyl transferase" evidence="2">
    <location>
        <begin position="3"/>
        <end position="232"/>
    </location>
</feature>
<evidence type="ECO:0000313" key="5">
    <source>
        <dbReference type="Proteomes" id="UP000223071"/>
    </source>
</evidence>
<dbReference type="Proteomes" id="UP000223071">
    <property type="component" value="Unassembled WGS sequence"/>
</dbReference>
<feature type="domain" description="Mannose-1-phosphate guanyltransferase C-terminal" evidence="3">
    <location>
        <begin position="238"/>
        <end position="309"/>
    </location>
</feature>
<dbReference type="AlphaFoldDB" id="A0A2A9HDJ6"/>
<dbReference type="InterPro" id="IPR029044">
    <property type="entry name" value="Nucleotide-diphossugar_trans"/>
</dbReference>
<gene>
    <name evidence="4" type="ORF">A9A59_1295</name>
</gene>
<reference evidence="4 5" key="1">
    <citation type="submission" date="2017-09" db="EMBL/GenBank/DDBJ databases">
        <title>Sequencing the genomes of two abundant thermophiles in Great Basin hot springs: Thermocrinis jamiesonii and novel Chloroflexi Thermoflexus hugenholtzii.</title>
        <authorList>
            <person name="Hedlund B."/>
        </authorList>
    </citation>
    <scope>NUCLEOTIDE SEQUENCE [LARGE SCALE GENOMIC DNA]</scope>
    <source>
        <strain evidence="4 5">G233</strain>
    </source>
</reference>
<dbReference type="EMBL" id="PDJQ01000001">
    <property type="protein sequence ID" value="PFG74087.1"/>
    <property type="molecule type" value="Genomic_DNA"/>
</dbReference>
<dbReference type="InterPro" id="IPR005835">
    <property type="entry name" value="NTP_transferase_dom"/>
</dbReference>
<dbReference type="RefSeq" id="WP_165772550.1">
    <property type="nucleotide sequence ID" value="NZ_PDJQ01000001.1"/>
</dbReference>
<dbReference type="SUPFAM" id="SSF53448">
    <property type="entry name" value="Nucleotide-diphospho-sugar transferases"/>
    <property type="match status" value="1"/>
</dbReference>
<dbReference type="GO" id="GO:0016779">
    <property type="term" value="F:nucleotidyltransferase activity"/>
    <property type="evidence" value="ECO:0007669"/>
    <property type="project" value="UniProtKB-KW"/>
</dbReference>
<evidence type="ECO:0000259" key="2">
    <source>
        <dbReference type="Pfam" id="PF00483"/>
    </source>
</evidence>
<dbReference type="InterPro" id="IPR050486">
    <property type="entry name" value="Mannose-1P_guanyltransferase"/>
</dbReference>
<keyword evidence="5" id="KW-1185">Reference proteome</keyword>
<sequence>MDAILLVGGQGTRLRPLTARRHKSLVPVCNRPAIEYLFDWLTRSGIQRVVLALGLANEDLARCYPAGPRGPLELLPVIETTRLESGGAIRNAVQVAGINDRFLVLNGDVYLDFDFSAALAAHLARRADLTVALHEVDDPSQFGVAVCDADGFITGFVEKPPPGEAPGRLVNAGAWIFERRIVDEIPPGAVRVEETLFPSLVARRRPVLGYRFEGHWADLGTPARYLALHRALLGAANAIDPAARIAPGARITGTAVGPGCDIAPGAELSASVLWENVRIGPGAVVRDSVIADGATVGEGAILDRCVLGPGGAIAPGSRPPAGTIVDAGASYHEPHAG</sequence>
<dbReference type="PANTHER" id="PTHR22572">
    <property type="entry name" value="SUGAR-1-PHOSPHATE GUANYL TRANSFERASE"/>
    <property type="match status" value="1"/>
</dbReference>
<accession>A0A2A9HDJ6</accession>
<protein>
    <submittedName>
        <fullName evidence="4">Mannose-1-phosphate guanylyltransferase</fullName>
    </submittedName>
</protein>
<dbReference type="InterPro" id="IPR056729">
    <property type="entry name" value="GMPPB_C"/>
</dbReference>
<dbReference type="CDD" id="cd04181">
    <property type="entry name" value="NTP_transferase"/>
    <property type="match status" value="1"/>
</dbReference>
<comment type="caution">
    <text evidence="4">The sequence shown here is derived from an EMBL/GenBank/DDBJ whole genome shotgun (WGS) entry which is preliminary data.</text>
</comment>
<dbReference type="Pfam" id="PF00483">
    <property type="entry name" value="NTP_transferase"/>
    <property type="match status" value="1"/>
</dbReference>
<dbReference type="Pfam" id="PF25087">
    <property type="entry name" value="GMPPB_C"/>
    <property type="match status" value="1"/>
</dbReference>
<keyword evidence="4" id="KW-0808">Transferase</keyword>
<dbReference type="Gene3D" id="3.90.550.10">
    <property type="entry name" value="Spore Coat Polysaccharide Biosynthesis Protein SpsA, Chain A"/>
    <property type="match status" value="1"/>
</dbReference>
<dbReference type="Gene3D" id="2.160.10.10">
    <property type="entry name" value="Hexapeptide repeat proteins"/>
    <property type="match status" value="1"/>
</dbReference>
<organism evidence="4 5">
    <name type="scientific">Tepidiforma thermophila (strain KCTC 52669 / CGMCC 1.13589 / G233)</name>
    <dbReference type="NCBI Taxonomy" id="2761530"/>
    <lineage>
        <taxon>Bacteria</taxon>
        <taxon>Bacillati</taxon>
        <taxon>Chloroflexota</taxon>
        <taxon>Tepidiformia</taxon>
        <taxon>Tepidiformales</taxon>
        <taxon>Tepidiformaceae</taxon>
        <taxon>Tepidiforma</taxon>
    </lineage>
</organism>